<proteinExistence type="predicted"/>
<protein>
    <submittedName>
        <fullName evidence="1">Uncharacterized protein</fullName>
    </submittedName>
</protein>
<gene>
    <name evidence="1" type="ORF">HMPREF9607_00904</name>
</gene>
<accession>A0ABP2KAQ4</accession>
<evidence type="ECO:0000313" key="1">
    <source>
        <dbReference type="EMBL" id="EFS92850.1"/>
    </source>
</evidence>
<dbReference type="EMBL" id="ADZU01000016">
    <property type="protein sequence ID" value="EFS92850.1"/>
    <property type="molecule type" value="Genomic_DNA"/>
</dbReference>
<sequence>MRWLEKSALLATERHHLPRIVKIPGSVEVRSREGRNHVQIGRNRHRVTALSTRTGM</sequence>
<name>A0ABP2KAQ4_9ACTN</name>
<dbReference type="Proteomes" id="UP000003179">
    <property type="component" value="Unassembled WGS sequence"/>
</dbReference>
<keyword evidence="2" id="KW-1185">Reference proteome</keyword>
<evidence type="ECO:0000313" key="2">
    <source>
        <dbReference type="Proteomes" id="UP000003179"/>
    </source>
</evidence>
<comment type="caution">
    <text evidence="1">The sequence shown here is derived from an EMBL/GenBank/DDBJ whole genome shotgun (WGS) entry which is preliminary data.</text>
</comment>
<organism evidence="1 2">
    <name type="scientific">Cutibacterium modestum HL044PA1</name>
    <dbReference type="NCBI Taxonomy" id="765109"/>
    <lineage>
        <taxon>Bacteria</taxon>
        <taxon>Bacillati</taxon>
        <taxon>Actinomycetota</taxon>
        <taxon>Actinomycetes</taxon>
        <taxon>Propionibacteriales</taxon>
        <taxon>Propionibacteriaceae</taxon>
        <taxon>Cutibacterium</taxon>
        <taxon>Cutibacterium modestum</taxon>
    </lineage>
</organism>
<reference evidence="1" key="1">
    <citation type="submission" date="2010-08" db="EMBL/GenBank/DDBJ databases">
        <authorList>
            <person name="Weinstock G."/>
            <person name="Sodergren E."/>
            <person name="Clifton S."/>
            <person name="Fulton L."/>
            <person name="Fulton B."/>
            <person name="Courtney L."/>
            <person name="Fronick C."/>
            <person name="Harrison M."/>
            <person name="Strong C."/>
            <person name="Farmer C."/>
            <person name="Delahaunty K."/>
            <person name="Markovic C."/>
            <person name="Hall O."/>
            <person name="Minx P."/>
            <person name="Tomlinson C."/>
            <person name="Mitreva M."/>
            <person name="Hou S."/>
            <person name="Chen J."/>
            <person name="Wollam A."/>
            <person name="Pepin K.H."/>
            <person name="Johnson M."/>
            <person name="Bhonagiri V."/>
            <person name="Zhang X."/>
            <person name="Suruliraj S."/>
            <person name="Warren W."/>
            <person name="Chinwalla A."/>
            <person name="Mardis E.R."/>
            <person name="Wilson R.K."/>
        </authorList>
    </citation>
    <scope>NUCLEOTIDE SEQUENCE [LARGE SCALE GENOMIC DNA]</scope>
    <source>
        <strain evidence="1">HL044PA1</strain>
    </source>
</reference>